<dbReference type="PANTHER" id="PTHR35310:SF1">
    <property type="entry name" value="CELL WALL INTEGRITY_STRESS RESPONSE COMPONENT-LIKE PROTEIN"/>
    <property type="match status" value="1"/>
</dbReference>
<protein>
    <submittedName>
        <fullName evidence="3">Uncharacterized protein</fullName>
    </submittedName>
</protein>
<feature type="transmembrane region" description="Helical" evidence="2">
    <location>
        <begin position="454"/>
        <end position="471"/>
    </location>
</feature>
<dbReference type="AlphaFoldDB" id="A0A7J7CVB9"/>
<keyword evidence="2" id="KW-1133">Transmembrane helix</keyword>
<accession>A0A7J7CVB9</accession>
<organism evidence="3 4">
    <name type="scientific">Tripterygium wilfordii</name>
    <name type="common">Thunder God vine</name>
    <dbReference type="NCBI Taxonomy" id="458696"/>
    <lineage>
        <taxon>Eukaryota</taxon>
        <taxon>Viridiplantae</taxon>
        <taxon>Streptophyta</taxon>
        <taxon>Embryophyta</taxon>
        <taxon>Tracheophyta</taxon>
        <taxon>Spermatophyta</taxon>
        <taxon>Magnoliopsida</taxon>
        <taxon>eudicotyledons</taxon>
        <taxon>Gunneridae</taxon>
        <taxon>Pentapetalae</taxon>
        <taxon>rosids</taxon>
        <taxon>fabids</taxon>
        <taxon>Celastrales</taxon>
        <taxon>Celastraceae</taxon>
        <taxon>Tripterygium</taxon>
    </lineage>
</organism>
<keyword evidence="2" id="KW-0812">Transmembrane</keyword>
<evidence type="ECO:0000313" key="4">
    <source>
        <dbReference type="Proteomes" id="UP000593562"/>
    </source>
</evidence>
<dbReference type="FunCoup" id="A0A7J7CVB9">
    <property type="interactions" value="122"/>
</dbReference>
<evidence type="ECO:0000313" key="3">
    <source>
        <dbReference type="EMBL" id="KAF5737984.1"/>
    </source>
</evidence>
<evidence type="ECO:0000256" key="1">
    <source>
        <dbReference type="SAM" id="MobiDB-lite"/>
    </source>
</evidence>
<dbReference type="InParanoid" id="A0A7J7CVB9"/>
<dbReference type="PANTHER" id="PTHR35310">
    <property type="entry name" value="CELL WALL INTEGRITY/STRESS RESPONSE COMPONENT-LIKE PROTEIN"/>
    <property type="match status" value="1"/>
</dbReference>
<reference evidence="3 4" key="1">
    <citation type="journal article" date="2020" name="Nat. Commun.">
        <title>Genome of Tripterygium wilfordii and identification of cytochrome P450 involved in triptolide biosynthesis.</title>
        <authorList>
            <person name="Tu L."/>
            <person name="Su P."/>
            <person name="Zhang Z."/>
            <person name="Gao L."/>
            <person name="Wang J."/>
            <person name="Hu T."/>
            <person name="Zhou J."/>
            <person name="Zhang Y."/>
            <person name="Zhao Y."/>
            <person name="Liu Y."/>
            <person name="Song Y."/>
            <person name="Tong Y."/>
            <person name="Lu Y."/>
            <person name="Yang J."/>
            <person name="Xu C."/>
            <person name="Jia M."/>
            <person name="Peters R.J."/>
            <person name="Huang L."/>
            <person name="Gao W."/>
        </authorList>
    </citation>
    <scope>NUCLEOTIDE SEQUENCE [LARGE SCALE GENOMIC DNA]</scope>
    <source>
        <strain evidence="4">cv. XIE 37</strain>
        <tissue evidence="3">Leaf</tissue>
    </source>
</reference>
<dbReference type="EMBL" id="JAAARO010000013">
    <property type="protein sequence ID" value="KAF5737984.1"/>
    <property type="molecule type" value="Genomic_DNA"/>
</dbReference>
<comment type="caution">
    <text evidence="3">The sequence shown here is derived from an EMBL/GenBank/DDBJ whole genome shotgun (WGS) entry which is preliminary data.</text>
</comment>
<feature type="transmembrane region" description="Helical" evidence="2">
    <location>
        <begin position="346"/>
        <end position="370"/>
    </location>
</feature>
<name>A0A7J7CVB9_TRIWF</name>
<feature type="transmembrane region" description="Helical" evidence="2">
    <location>
        <begin position="420"/>
        <end position="442"/>
    </location>
</feature>
<feature type="region of interest" description="Disordered" evidence="1">
    <location>
        <begin position="127"/>
        <end position="152"/>
    </location>
</feature>
<dbReference type="OrthoDB" id="2020776at2759"/>
<keyword evidence="2" id="KW-0472">Membrane</keyword>
<feature type="transmembrane region" description="Helical" evidence="2">
    <location>
        <begin position="382"/>
        <end position="408"/>
    </location>
</feature>
<feature type="region of interest" description="Disordered" evidence="1">
    <location>
        <begin position="165"/>
        <end position="255"/>
    </location>
</feature>
<dbReference type="Proteomes" id="UP000593562">
    <property type="component" value="Unassembled WGS sequence"/>
</dbReference>
<feature type="transmembrane region" description="Helical" evidence="2">
    <location>
        <begin position="310"/>
        <end position="334"/>
    </location>
</feature>
<gene>
    <name evidence="3" type="ORF">HS088_TW13G00877</name>
</gene>
<feature type="compositionally biased region" description="Low complexity" evidence="1">
    <location>
        <begin position="133"/>
        <end position="148"/>
    </location>
</feature>
<feature type="compositionally biased region" description="Low complexity" evidence="1">
    <location>
        <begin position="168"/>
        <end position="217"/>
    </location>
</feature>
<feature type="compositionally biased region" description="Basic and acidic residues" evidence="1">
    <location>
        <begin position="221"/>
        <end position="240"/>
    </location>
</feature>
<keyword evidence="4" id="KW-1185">Reference proteome</keyword>
<evidence type="ECO:0000256" key="2">
    <source>
        <dbReference type="SAM" id="Phobius"/>
    </source>
</evidence>
<sequence>MALLLYFSLRKVLLLYLVLVLFTSVFLHCVSSESQIQSQSESLGRRRMLDLQIEEKPKSSKTTNLSSKNQTKLLKSNFSTKNQTKLLISNFSTKNQTKLLKPNLSAKNQTKLLKPNLSAQNQTKLLKPNLSAKNQTKLTKSTNSTKTTASIDSLTKSGLKKLNSTSQLKKLNSTSKASNSTKSSTSLSAKKSLDLTKISTPKSKTTKPTSTKQSQTIVDNKLNDPDSQKMKKNQNTDKKTKQQQKQTQPSWIDQEDDNDDLISEFRDLPTRFHQTLIPDIERISTTSKAYINKANKEITKNFKPYVGNEYAPTIASFVSFAFIIIPLLLVSLIVNRIKAYFSLQKILIFIQVYLSIYFSILCVSSLVTGLEPLKFFYATARLTYICLQVLQTLAYVLYLLLLLMYLVLVFSTECGLGSRMLGLGQTFVGFAVGLHYYVAVFHRVVLRQPPKTNWKIHGIYATCFLVICLFARAEGRKKAYLEDGGEEGKQS</sequence>
<proteinExistence type="predicted"/>